<dbReference type="PANTHER" id="PTHR13789:SF147">
    <property type="entry name" value="PUTATIVE (AFU_ORTHOLOGUE AFUA_2G01950)-RELATED"/>
    <property type="match status" value="1"/>
</dbReference>
<evidence type="ECO:0000259" key="6">
    <source>
        <dbReference type="Pfam" id="PF01494"/>
    </source>
</evidence>
<evidence type="ECO:0000256" key="4">
    <source>
        <dbReference type="ARBA" id="ARBA00023002"/>
    </source>
</evidence>
<evidence type="ECO:0000256" key="5">
    <source>
        <dbReference type="ARBA" id="ARBA00023033"/>
    </source>
</evidence>
<proteinExistence type="inferred from homology"/>
<dbReference type="PROSITE" id="PS51257">
    <property type="entry name" value="PROKAR_LIPOPROTEIN"/>
    <property type="match status" value="1"/>
</dbReference>
<evidence type="ECO:0000256" key="3">
    <source>
        <dbReference type="ARBA" id="ARBA00022827"/>
    </source>
</evidence>
<evidence type="ECO:0000256" key="2">
    <source>
        <dbReference type="ARBA" id="ARBA00022630"/>
    </source>
</evidence>
<dbReference type="SUPFAM" id="SSF54373">
    <property type="entry name" value="FAD-linked reductases, C-terminal domain"/>
    <property type="match status" value="1"/>
</dbReference>
<keyword evidence="3" id="KW-0274">FAD</keyword>
<dbReference type="GeneID" id="36584901"/>
<dbReference type="InterPro" id="IPR050493">
    <property type="entry name" value="FAD-dep_Monooxygenase_BioMet"/>
</dbReference>
<protein>
    <submittedName>
        <fullName evidence="7">FAD/NAD(P)-binding domain-containing protein</fullName>
    </submittedName>
</protein>
<keyword evidence="2" id="KW-0285">Flavoprotein</keyword>
<comment type="similarity">
    <text evidence="1">Belongs to the paxM FAD-dependent monooxygenase family.</text>
</comment>
<name>A0A2J6TIZ7_9HELO</name>
<keyword evidence="5" id="KW-0503">Monooxygenase</keyword>
<sequence>MGSKIPLVDLDVLVVGCGIAGLTTAVACREKGFNVRVLESSAEFSHVGAGLMISSNASRVLCDMGLRESLDHVGIHMRRVVFMKHDDGTVLSDTRYSDDVEEKLGAPLWQIHRADLHDVLLAKAREIGVEIEMGVKVERFDWDAPSALMEGGTVAKADVILVADGYRSSARGELLGKYEEPRFSGNSAYRALIHRSEFENDPVLEPLMNVNNQTTYCWIGKGCHILGYPIRQGEFFNLVSTQPAKHTKGPKFVVPIDPSEFVDQYKDWDPKLVAILKKLPKENVLEWKLCDLEPMNSWIFPGGKIVLLGDASHAMLPSAAQGAGMGIEDGAAIAELLDRVTHREQIPVILKTFENLRLPRCTYIVDSGRQNAKKWHEKDAKGGTITDEMWEYDVKGAAREILLAGA</sequence>
<gene>
    <name evidence="7" type="ORF">K444DRAFT_558390</name>
</gene>
<dbReference type="AlphaFoldDB" id="A0A2J6TIZ7"/>
<dbReference type="STRING" id="1095630.A0A2J6TIZ7"/>
<evidence type="ECO:0000313" key="8">
    <source>
        <dbReference type="Proteomes" id="UP000235371"/>
    </source>
</evidence>
<dbReference type="GO" id="GO:0004497">
    <property type="term" value="F:monooxygenase activity"/>
    <property type="evidence" value="ECO:0007669"/>
    <property type="project" value="UniProtKB-KW"/>
</dbReference>
<dbReference type="OrthoDB" id="16820at2759"/>
<keyword evidence="4" id="KW-0560">Oxidoreductase</keyword>
<dbReference type="Proteomes" id="UP000235371">
    <property type="component" value="Unassembled WGS sequence"/>
</dbReference>
<dbReference type="PRINTS" id="PR00420">
    <property type="entry name" value="RNGMNOXGNASE"/>
</dbReference>
<dbReference type="SUPFAM" id="SSF51905">
    <property type="entry name" value="FAD/NAD(P)-binding domain"/>
    <property type="match status" value="1"/>
</dbReference>
<dbReference type="InterPro" id="IPR002938">
    <property type="entry name" value="FAD-bd"/>
</dbReference>
<dbReference type="PANTHER" id="PTHR13789">
    <property type="entry name" value="MONOOXYGENASE"/>
    <property type="match status" value="1"/>
</dbReference>
<dbReference type="Pfam" id="PF01494">
    <property type="entry name" value="FAD_binding_3"/>
    <property type="match status" value="1"/>
</dbReference>
<dbReference type="GO" id="GO:0071949">
    <property type="term" value="F:FAD binding"/>
    <property type="evidence" value="ECO:0007669"/>
    <property type="project" value="InterPro"/>
</dbReference>
<dbReference type="InParanoid" id="A0A2J6TIZ7"/>
<feature type="domain" description="FAD-binding" evidence="6">
    <location>
        <begin position="10"/>
        <end position="366"/>
    </location>
</feature>
<dbReference type="InterPro" id="IPR036188">
    <property type="entry name" value="FAD/NAD-bd_sf"/>
</dbReference>
<reference evidence="7 8" key="1">
    <citation type="submission" date="2016-04" db="EMBL/GenBank/DDBJ databases">
        <title>A degradative enzymes factory behind the ericoid mycorrhizal symbiosis.</title>
        <authorList>
            <consortium name="DOE Joint Genome Institute"/>
            <person name="Martino E."/>
            <person name="Morin E."/>
            <person name="Grelet G."/>
            <person name="Kuo A."/>
            <person name="Kohler A."/>
            <person name="Daghino S."/>
            <person name="Barry K."/>
            <person name="Choi C."/>
            <person name="Cichocki N."/>
            <person name="Clum A."/>
            <person name="Copeland A."/>
            <person name="Hainaut M."/>
            <person name="Haridas S."/>
            <person name="Labutti K."/>
            <person name="Lindquist E."/>
            <person name="Lipzen A."/>
            <person name="Khouja H.-R."/>
            <person name="Murat C."/>
            <person name="Ohm R."/>
            <person name="Olson A."/>
            <person name="Spatafora J."/>
            <person name="Veneault-Fourrey C."/>
            <person name="Henrissat B."/>
            <person name="Grigoriev I."/>
            <person name="Martin F."/>
            <person name="Perotto S."/>
        </authorList>
    </citation>
    <scope>NUCLEOTIDE SEQUENCE [LARGE SCALE GENOMIC DNA]</scope>
    <source>
        <strain evidence="7 8">E</strain>
    </source>
</reference>
<keyword evidence="8" id="KW-1185">Reference proteome</keyword>
<dbReference type="RefSeq" id="XP_024739893.1">
    <property type="nucleotide sequence ID" value="XM_024876822.1"/>
</dbReference>
<dbReference type="Gene3D" id="3.50.50.60">
    <property type="entry name" value="FAD/NAD(P)-binding domain"/>
    <property type="match status" value="1"/>
</dbReference>
<evidence type="ECO:0000313" key="7">
    <source>
        <dbReference type="EMBL" id="PMD62989.1"/>
    </source>
</evidence>
<dbReference type="EMBL" id="KZ613783">
    <property type="protein sequence ID" value="PMD62989.1"/>
    <property type="molecule type" value="Genomic_DNA"/>
</dbReference>
<organism evidence="7 8">
    <name type="scientific">Hyaloscypha bicolor E</name>
    <dbReference type="NCBI Taxonomy" id="1095630"/>
    <lineage>
        <taxon>Eukaryota</taxon>
        <taxon>Fungi</taxon>
        <taxon>Dikarya</taxon>
        <taxon>Ascomycota</taxon>
        <taxon>Pezizomycotina</taxon>
        <taxon>Leotiomycetes</taxon>
        <taxon>Helotiales</taxon>
        <taxon>Hyaloscyphaceae</taxon>
        <taxon>Hyaloscypha</taxon>
        <taxon>Hyaloscypha bicolor</taxon>
    </lineage>
</organism>
<accession>A0A2J6TIZ7</accession>
<evidence type="ECO:0000256" key="1">
    <source>
        <dbReference type="ARBA" id="ARBA00007992"/>
    </source>
</evidence>